<organism evidence="5 7">
    <name type="scientific">Candidatus Altarchaeum hamiconexum</name>
    <dbReference type="NCBI Taxonomy" id="1803513"/>
    <lineage>
        <taxon>Archaea</taxon>
        <taxon>Candidatus Altarchaeota</taxon>
        <taxon>Candidatus Altiarchaeia</taxon>
        <taxon>Candidatus Altarchaeales</taxon>
        <taxon>Candidatus Altarchaeaceae</taxon>
        <taxon>Candidatus Altarchaeum</taxon>
    </lineage>
</organism>
<dbReference type="PANTHER" id="PTHR32154">
    <property type="entry name" value="PYRUVATE-FLAVODOXIN OXIDOREDUCTASE-RELATED"/>
    <property type="match status" value="1"/>
</dbReference>
<comment type="subunit">
    <text evidence="1">Heterotetramer of one alpha, one beta, one delta and one gamma chain.</text>
</comment>
<name>A0A8J7YVF6_9ARCH</name>
<gene>
    <name evidence="5" type="primary">porA</name>
    <name evidence="6" type="ORF">GW779_05880</name>
    <name evidence="5" type="ORF">GW910_00545</name>
</gene>
<dbReference type="InterPro" id="IPR050722">
    <property type="entry name" value="Pyruvate:ferred/Flavod_OxRd"/>
</dbReference>
<dbReference type="InterPro" id="IPR033412">
    <property type="entry name" value="PFOR_II"/>
</dbReference>
<dbReference type="Proteomes" id="UP000738826">
    <property type="component" value="Unassembled WGS sequence"/>
</dbReference>
<keyword evidence="2" id="KW-0560">Oxidoreductase</keyword>
<dbReference type="AlphaFoldDB" id="A0A8J7YVF6"/>
<dbReference type="FunFam" id="3.40.50.970:FF:000012">
    <property type="entry name" value="Pyruvate:ferredoxin (Flavodoxin) oxidoreductase"/>
    <property type="match status" value="1"/>
</dbReference>
<dbReference type="PANTHER" id="PTHR32154:SF0">
    <property type="entry name" value="PYRUVATE-FLAVODOXIN OXIDOREDUCTASE-RELATED"/>
    <property type="match status" value="1"/>
</dbReference>
<dbReference type="GO" id="GO:0006082">
    <property type="term" value="P:organic acid metabolic process"/>
    <property type="evidence" value="ECO:0007669"/>
    <property type="project" value="UniProtKB-ARBA"/>
</dbReference>
<reference evidence="5" key="1">
    <citation type="submission" date="2019-11" db="EMBL/GenBank/DDBJ databases">
        <title>Lipid analysis of CO2-rich subsurface aquifers suggests an autotrophy-based deep biosphere with lysolipids enriched in CPR bacteria.</title>
        <authorList>
            <person name="Probst A.J."/>
            <person name="Elling F.J."/>
            <person name="Castelle C.J."/>
            <person name="Zhu Q."/>
            <person name="Elvert M."/>
            <person name="Birarda G."/>
            <person name="Holman H.-Y."/>
            <person name="Lane K.R."/>
            <person name="Ladd B."/>
            <person name="Ryan M.C."/>
            <person name="Woyke T."/>
            <person name="Hinrichs K.-U."/>
            <person name="Banfield J.F."/>
        </authorList>
    </citation>
    <scope>NUCLEOTIDE SEQUENCE</scope>
    <source>
        <strain evidence="5">CG_2015-01_33_1645</strain>
        <strain evidence="6">CG_2015-04_33_537</strain>
    </source>
</reference>
<dbReference type="InterPro" id="IPR002880">
    <property type="entry name" value="Pyrv_Fd/Flavodoxin_OxRdtase_N"/>
</dbReference>
<feature type="domain" description="Pyruvate:ferredoxin oxidoreductase core" evidence="4">
    <location>
        <begin position="261"/>
        <end position="357"/>
    </location>
</feature>
<protein>
    <submittedName>
        <fullName evidence="5">Pyruvate ferredoxin oxidoreductase</fullName>
    </submittedName>
</protein>
<dbReference type="Pfam" id="PF01855">
    <property type="entry name" value="POR_N"/>
    <property type="match status" value="1"/>
</dbReference>
<sequence length="379" mass="42250">MKTILEGSEVVAEVVVLCRPAVLTIYPITPQTHIPENLSQIVADGKLNAKIIYAESEHSAISACVGASASGVRTYTATSSQGLALMHEILFIASGMRLPIVMTNANRALSAPISIWNDQSDSVAQRDTGWIQLYAETNQEVGDKIIQAYKIAEDREILLPVMVNMDGYILTHCVEPVDIPEQEEVDKFLSEYKPLYKLDPGNPMTFGPISFPNSYTEFKKMQWNAMEKAKDKIKKANDEFYKFFGRNYGNGLIEEYNTKNAEYLIVSMGSVCGNIKDVIDKHNDVGLIRIISFRPFPSEELRRAMKDAKGTAVIEKDVSIGMGGALWSEVRGIVNNPDNVYSCIAGLGGRDVKKEDIENITEWLKKKKLKEVNWINTSI</sequence>
<dbReference type="EMBL" id="JAACQH010000128">
    <property type="protein sequence ID" value="NCS91912.1"/>
    <property type="molecule type" value="Genomic_DNA"/>
</dbReference>
<dbReference type="Pfam" id="PF17147">
    <property type="entry name" value="PFOR_II"/>
    <property type="match status" value="1"/>
</dbReference>
<evidence type="ECO:0000313" key="5">
    <source>
        <dbReference type="EMBL" id="NCN64558.1"/>
    </source>
</evidence>
<evidence type="ECO:0000313" key="7">
    <source>
        <dbReference type="Proteomes" id="UP000768163"/>
    </source>
</evidence>
<accession>A0A8J7YVF6</accession>
<proteinExistence type="predicted"/>
<dbReference type="SUPFAM" id="SSF52518">
    <property type="entry name" value="Thiamin diphosphate-binding fold (THDP-binding)"/>
    <property type="match status" value="1"/>
</dbReference>
<dbReference type="Gene3D" id="3.40.50.970">
    <property type="match status" value="1"/>
</dbReference>
<dbReference type="GO" id="GO:0006979">
    <property type="term" value="P:response to oxidative stress"/>
    <property type="evidence" value="ECO:0007669"/>
    <property type="project" value="TreeGrafter"/>
</dbReference>
<comment type="caution">
    <text evidence="5">The sequence shown here is derived from an EMBL/GenBank/DDBJ whole genome shotgun (WGS) entry which is preliminary data.</text>
</comment>
<dbReference type="SUPFAM" id="SSF52922">
    <property type="entry name" value="TK C-terminal domain-like"/>
    <property type="match status" value="1"/>
</dbReference>
<dbReference type="GO" id="GO:0044272">
    <property type="term" value="P:sulfur compound biosynthetic process"/>
    <property type="evidence" value="ECO:0007669"/>
    <property type="project" value="UniProtKB-ARBA"/>
</dbReference>
<feature type="domain" description="Pyruvate flavodoxin/ferredoxin oxidoreductase pyrimidine binding" evidence="3">
    <location>
        <begin position="14"/>
        <end position="236"/>
    </location>
</feature>
<dbReference type="EMBL" id="JAACVF010000014">
    <property type="protein sequence ID" value="NCN64558.1"/>
    <property type="molecule type" value="Genomic_DNA"/>
</dbReference>
<evidence type="ECO:0000256" key="2">
    <source>
        <dbReference type="ARBA" id="ARBA00023002"/>
    </source>
</evidence>
<keyword evidence="5" id="KW-0670">Pyruvate</keyword>
<dbReference type="Proteomes" id="UP000768163">
    <property type="component" value="Unassembled WGS sequence"/>
</dbReference>
<dbReference type="InterPro" id="IPR009014">
    <property type="entry name" value="Transketo_C/PFOR_II"/>
</dbReference>
<evidence type="ECO:0000256" key="1">
    <source>
        <dbReference type="ARBA" id="ARBA00011595"/>
    </source>
</evidence>
<dbReference type="GO" id="GO:0016491">
    <property type="term" value="F:oxidoreductase activity"/>
    <property type="evidence" value="ECO:0007669"/>
    <property type="project" value="UniProtKB-KW"/>
</dbReference>
<dbReference type="Gene3D" id="3.40.50.920">
    <property type="match status" value="1"/>
</dbReference>
<evidence type="ECO:0000259" key="4">
    <source>
        <dbReference type="Pfam" id="PF17147"/>
    </source>
</evidence>
<evidence type="ECO:0000259" key="3">
    <source>
        <dbReference type="Pfam" id="PF01855"/>
    </source>
</evidence>
<dbReference type="InterPro" id="IPR029061">
    <property type="entry name" value="THDP-binding"/>
</dbReference>
<dbReference type="CDD" id="cd07034">
    <property type="entry name" value="TPP_PYR_PFOR_IOR-alpha_like"/>
    <property type="match status" value="1"/>
</dbReference>
<evidence type="ECO:0000313" key="6">
    <source>
        <dbReference type="EMBL" id="NCS91912.1"/>
    </source>
</evidence>